<evidence type="ECO:0000259" key="3">
    <source>
        <dbReference type="PROSITE" id="PS50893"/>
    </source>
</evidence>
<dbReference type="GO" id="GO:0005524">
    <property type="term" value="F:ATP binding"/>
    <property type="evidence" value="ECO:0007669"/>
    <property type="project" value="UniProtKB-KW"/>
</dbReference>
<dbReference type="PROSITE" id="PS00211">
    <property type="entry name" value="ABC_TRANSPORTER_1"/>
    <property type="match status" value="1"/>
</dbReference>
<dbReference type="SMART" id="SM00382">
    <property type="entry name" value="AAA"/>
    <property type="match status" value="1"/>
</dbReference>
<dbReference type="EMBL" id="JAFLVR010000001">
    <property type="protein sequence ID" value="MBO0450650.1"/>
    <property type="molecule type" value="Genomic_DNA"/>
</dbReference>
<evidence type="ECO:0000313" key="5">
    <source>
        <dbReference type="Proteomes" id="UP000664495"/>
    </source>
</evidence>
<sequence length="260" mass="28681">MNALEVKKASKTISNGVNDQRKILSNVDLTIAPGEFVTVLGGNGAGKSTLFNSISGTLQLDSGTVSVMGKDLTKLSEEQRATAISRVFQDPKMGTAPRLTVAENLGLAEKRGEKRRLRQRQLNQKKEMYRELCKLVGNGLENHLDTPTGFLSGGQRQALSLLMATITKPDLLLLDEHTAALDPKTAKQLMLLTDQRIKEENLTCLMVTHKMEDALNYGDRVIVMEKGAIIKDIHGEEKKQMSLADLFLLFEENESVAEVM</sequence>
<dbReference type="SUPFAM" id="SSF52540">
    <property type="entry name" value="P-loop containing nucleoside triphosphate hydrolases"/>
    <property type="match status" value="1"/>
</dbReference>
<comment type="caution">
    <text evidence="4">The sequence shown here is derived from an EMBL/GenBank/DDBJ whole genome shotgun (WGS) entry which is preliminary data.</text>
</comment>
<accession>A0ABS3HB22</accession>
<dbReference type="Proteomes" id="UP000664495">
    <property type="component" value="Unassembled WGS sequence"/>
</dbReference>
<dbReference type="PANTHER" id="PTHR24220">
    <property type="entry name" value="IMPORT ATP-BINDING PROTEIN"/>
    <property type="match status" value="1"/>
</dbReference>
<evidence type="ECO:0000256" key="1">
    <source>
        <dbReference type="ARBA" id="ARBA00022741"/>
    </source>
</evidence>
<protein>
    <submittedName>
        <fullName evidence="4">ATP-binding cassette domain-containing protein</fullName>
    </submittedName>
</protein>
<reference evidence="4 5" key="1">
    <citation type="submission" date="2021-03" db="EMBL/GenBank/DDBJ databases">
        <title>Enterococcal diversity collection.</title>
        <authorList>
            <person name="Gilmore M.S."/>
            <person name="Schwartzman J."/>
            <person name="Van Tyne D."/>
            <person name="Martin M."/>
            <person name="Earl A.M."/>
            <person name="Manson A.L."/>
            <person name="Straub T."/>
            <person name="Salamzade R."/>
            <person name="Saavedra J."/>
            <person name="Lebreton F."/>
            <person name="Prichula J."/>
            <person name="Schaufler K."/>
            <person name="Gaca A."/>
            <person name="Sgardioli B."/>
            <person name="Wagenaar J."/>
            <person name="Strong T."/>
        </authorList>
    </citation>
    <scope>NUCLEOTIDE SEQUENCE [LARGE SCALE GENOMIC DNA]</scope>
    <source>
        <strain evidence="4 5">MJM16</strain>
    </source>
</reference>
<proteinExistence type="predicted"/>
<keyword evidence="1" id="KW-0547">Nucleotide-binding</keyword>
<dbReference type="InterPro" id="IPR017871">
    <property type="entry name" value="ABC_transporter-like_CS"/>
</dbReference>
<dbReference type="Pfam" id="PF00005">
    <property type="entry name" value="ABC_tran"/>
    <property type="match status" value="1"/>
</dbReference>
<dbReference type="Gene3D" id="3.40.50.300">
    <property type="entry name" value="P-loop containing nucleotide triphosphate hydrolases"/>
    <property type="match status" value="1"/>
</dbReference>
<keyword evidence="2 4" id="KW-0067">ATP-binding</keyword>
<evidence type="ECO:0000256" key="2">
    <source>
        <dbReference type="ARBA" id="ARBA00022840"/>
    </source>
</evidence>
<dbReference type="InterPro" id="IPR003593">
    <property type="entry name" value="AAA+_ATPase"/>
</dbReference>
<dbReference type="InterPro" id="IPR027417">
    <property type="entry name" value="P-loop_NTPase"/>
</dbReference>
<gene>
    <name evidence="4" type="ORF">JZO85_00105</name>
</gene>
<dbReference type="InterPro" id="IPR015854">
    <property type="entry name" value="ABC_transpr_LolD-like"/>
</dbReference>
<evidence type="ECO:0000313" key="4">
    <source>
        <dbReference type="EMBL" id="MBO0450650.1"/>
    </source>
</evidence>
<dbReference type="InterPro" id="IPR003439">
    <property type="entry name" value="ABC_transporter-like_ATP-bd"/>
</dbReference>
<organism evidence="4 5">
    <name type="scientific">Candidatus Enterococcus murrayae</name>
    <dbReference type="NCBI Taxonomy" id="2815321"/>
    <lineage>
        <taxon>Bacteria</taxon>
        <taxon>Bacillati</taxon>
        <taxon>Bacillota</taxon>
        <taxon>Bacilli</taxon>
        <taxon>Lactobacillales</taxon>
        <taxon>Enterococcaceae</taxon>
        <taxon>Enterococcus</taxon>
    </lineage>
</organism>
<dbReference type="PROSITE" id="PS50893">
    <property type="entry name" value="ABC_TRANSPORTER_2"/>
    <property type="match status" value="1"/>
</dbReference>
<dbReference type="PANTHER" id="PTHR24220:SF692">
    <property type="entry name" value="ABC TRANSPORTER DOMAIN-CONTAINING PROTEIN"/>
    <property type="match status" value="1"/>
</dbReference>
<keyword evidence="5" id="KW-1185">Reference proteome</keyword>
<dbReference type="RefSeq" id="WP_207106468.1">
    <property type="nucleotide sequence ID" value="NZ_JAFLVR010000001.1"/>
</dbReference>
<name>A0ABS3HB22_9ENTE</name>
<feature type="domain" description="ABC transporter" evidence="3">
    <location>
        <begin position="4"/>
        <end position="251"/>
    </location>
</feature>